<evidence type="ECO:0000256" key="5">
    <source>
        <dbReference type="SAM" id="MobiDB-lite"/>
    </source>
</evidence>
<protein>
    <submittedName>
        <fullName evidence="9">Aspartate chemoreceptor protein</fullName>
    </submittedName>
</protein>
<dbReference type="InterPro" id="IPR003660">
    <property type="entry name" value="HAMP_dom"/>
</dbReference>
<dbReference type="GO" id="GO:0007165">
    <property type="term" value="P:signal transduction"/>
    <property type="evidence" value="ECO:0007669"/>
    <property type="project" value="UniProtKB-KW"/>
</dbReference>
<dbReference type="PANTHER" id="PTHR43531:SF11">
    <property type="entry name" value="METHYL-ACCEPTING CHEMOTAXIS PROTEIN 3"/>
    <property type="match status" value="1"/>
</dbReference>
<dbReference type="Proteomes" id="UP000043764">
    <property type="component" value="Unassembled WGS sequence"/>
</dbReference>
<dbReference type="FunFam" id="1.10.287.950:FF:000001">
    <property type="entry name" value="Methyl-accepting chemotaxis sensory transducer"/>
    <property type="match status" value="1"/>
</dbReference>
<dbReference type="GO" id="GO:0004888">
    <property type="term" value="F:transmembrane signaling receptor activity"/>
    <property type="evidence" value="ECO:0007669"/>
    <property type="project" value="InterPro"/>
</dbReference>
<keyword evidence="6" id="KW-0472">Membrane</keyword>
<feature type="domain" description="HAMP" evidence="8">
    <location>
        <begin position="220"/>
        <end position="273"/>
    </location>
</feature>
<reference evidence="10" key="1">
    <citation type="submission" date="2015-05" db="EMBL/GenBank/DDBJ databases">
        <authorList>
            <person name="Rodrigo-Torres Lidia"/>
            <person name="Arahal R.David."/>
        </authorList>
    </citation>
    <scope>NUCLEOTIDE SEQUENCE [LARGE SCALE GENOMIC DNA]</scope>
    <source>
        <strain evidence="10">CECT 7321</strain>
    </source>
</reference>
<feature type="region of interest" description="Disordered" evidence="5">
    <location>
        <begin position="591"/>
        <end position="642"/>
    </location>
</feature>
<dbReference type="Pfam" id="PF00672">
    <property type="entry name" value="HAMP"/>
    <property type="match status" value="2"/>
</dbReference>
<evidence type="ECO:0000313" key="9">
    <source>
        <dbReference type="EMBL" id="CRL11711.1"/>
    </source>
</evidence>
<dbReference type="PRINTS" id="PR00260">
    <property type="entry name" value="CHEMTRNSDUCR"/>
</dbReference>
<accession>A0A0H5D3P2</accession>
<keyword evidence="4" id="KW-0807">Transducer</keyword>
<dbReference type="Pfam" id="PF00015">
    <property type="entry name" value="MCPsignal"/>
    <property type="match status" value="1"/>
</dbReference>
<keyword evidence="2" id="KW-0145">Chemotaxis</keyword>
<dbReference type="Gene3D" id="1.10.287.950">
    <property type="entry name" value="Methyl-accepting chemotaxis protein"/>
    <property type="match status" value="1"/>
</dbReference>
<dbReference type="PROSITE" id="PS50885">
    <property type="entry name" value="HAMP"/>
    <property type="match status" value="2"/>
</dbReference>
<sequence length="642" mass="68684">MSQPWGVYVMFRSISIRARFVLSGVVSVAAILILAAIAVYSLWQSEQELERQIRVTDAVRKELSVSLLAERLHGGVALLVASGGDMIAAQRQEVRNSVDQAGRQLTQALTDLRAAELPAQAEGQLADLVSLLDKLVAEANAIAALAVNDPADAEARMGAFEAEYTAFKERYLPIGKDIEANAEITAKSARAHDMVLLYILLGVSGVLVVTSIYNARKMILNIVRPVARMRAALHEVAEGDLGLKVADRMRSDEFGLIARDVDRVSGRVMEELERQSALRAENERVIGRLKRGLRRLAEGDFSHRIDEQFEGDYDQLRQNYNETVDQLNAVLARVVQAAAAIDAQSGDIRSASDDMSGRTESQAATLEQTAAALEEMTASVRTSAGNAEKVEEAVGTARKDVEHSGQVVEGAMEAMTEIERSSGQISQIIGVIDDIAFQTNLLALNAGVEAARAGEVGRGFAVVASEVRALAQRSSDAANEIKQLISSSVKTVEEGVEKVGSVGTALTQVVEQVNSIAELISGISSEAADQAQGLNEINVGVAQLDTVTQQNAAMVEEASGAIRRMNGETRALNQIVGQFVLLDAPASIEPASHSGGPIATASLSEPSAPDLPDPLEEPRWEDFNEEGVSWPFDDQPQATGVA</sequence>
<feature type="domain" description="Methyl-accepting transducer" evidence="7">
    <location>
        <begin position="337"/>
        <end position="566"/>
    </location>
</feature>
<dbReference type="PROSITE" id="PS50111">
    <property type="entry name" value="CHEMOTAXIS_TRANSDUC_2"/>
    <property type="match status" value="1"/>
</dbReference>
<evidence type="ECO:0000256" key="6">
    <source>
        <dbReference type="SAM" id="Phobius"/>
    </source>
</evidence>
<keyword evidence="6" id="KW-0812">Transmembrane</keyword>
<feature type="transmembrane region" description="Helical" evidence="6">
    <location>
        <begin position="20"/>
        <end position="43"/>
    </location>
</feature>
<dbReference type="CDD" id="cd06225">
    <property type="entry name" value="HAMP"/>
    <property type="match status" value="2"/>
</dbReference>
<evidence type="ECO:0000256" key="1">
    <source>
        <dbReference type="ARBA" id="ARBA00004370"/>
    </source>
</evidence>
<dbReference type="SUPFAM" id="SSF58104">
    <property type="entry name" value="Methyl-accepting chemotaxis protein (MCP) signaling domain"/>
    <property type="match status" value="1"/>
</dbReference>
<dbReference type="GO" id="GO:0006935">
    <property type="term" value="P:chemotaxis"/>
    <property type="evidence" value="ECO:0007669"/>
    <property type="project" value="UniProtKB-KW"/>
</dbReference>
<dbReference type="InterPro" id="IPR004089">
    <property type="entry name" value="MCPsignal_dom"/>
</dbReference>
<name>A0A0H5D3P2_9RHOB</name>
<comment type="similarity">
    <text evidence="3">Belongs to the methyl-accepting chemotaxis (MCP) protein family.</text>
</comment>
<evidence type="ECO:0000256" key="3">
    <source>
        <dbReference type="ARBA" id="ARBA00029447"/>
    </source>
</evidence>
<dbReference type="EMBL" id="CVRL01000035">
    <property type="protein sequence ID" value="CRL11711.1"/>
    <property type="molecule type" value="Genomic_DNA"/>
</dbReference>
<feature type="transmembrane region" description="Helical" evidence="6">
    <location>
        <begin position="195"/>
        <end position="215"/>
    </location>
</feature>
<dbReference type="CDD" id="cd11386">
    <property type="entry name" value="MCP_signal"/>
    <property type="match status" value="1"/>
</dbReference>
<dbReference type="SUPFAM" id="SSF158472">
    <property type="entry name" value="HAMP domain-like"/>
    <property type="match status" value="1"/>
</dbReference>
<evidence type="ECO:0000259" key="8">
    <source>
        <dbReference type="PROSITE" id="PS50885"/>
    </source>
</evidence>
<dbReference type="AlphaFoldDB" id="A0A0H5D3P2"/>
<dbReference type="SMART" id="SM00283">
    <property type="entry name" value="MA"/>
    <property type="match status" value="1"/>
</dbReference>
<organism evidence="9 10">
    <name type="scientific">Phaeobacter italicus</name>
    <dbReference type="NCBI Taxonomy" id="481446"/>
    <lineage>
        <taxon>Bacteria</taxon>
        <taxon>Pseudomonadati</taxon>
        <taxon>Pseudomonadota</taxon>
        <taxon>Alphaproteobacteria</taxon>
        <taxon>Rhodobacterales</taxon>
        <taxon>Roseobacteraceae</taxon>
        <taxon>Phaeobacter</taxon>
    </lineage>
</organism>
<keyword evidence="10" id="KW-1185">Reference proteome</keyword>
<feature type="domain" description="HAMP" evidence="8">
    <location>
        <begin position="284"/>
        <end position="332"/>
    </location>
</feature>
<proteinExistence type="inferred from homology"/>
<evidence type="ECO:0000256" key="4">
    <source>
        <dbReference type="PROSITE-ProRule" id="PRU00284"/>
    </source>
</evidence>
<dbReference type="SMART" id="SM00304">
    <property type="entry name" value="HAMP"/>
    <property type="match status" value="2"/>
</dbReference>
<dbReference type="PANTHER" id="PTHR43531">
    <property type="entry name" value="PROTEIN ICFG"/>
    <property type="match status" value="1"/>
</dbReference>
<dbReference type="InterPro" id="IPR051310">
    <property type="entry name" value="MCP_chemotaxis"/>
</dbReference>
<comment type="subcellular location">
    <subcellularLocation>
        <location evidence="1">Membrane</location>
    </subcellularLocation>
</comment>
<dbReference type="GO" id="GO:0016020">
    <property type="term" value="C:membrane"/>
    <property type="evidence" value="ECO:0007669"/>
    <property type="project" value="UniProtKB-SubCell"/>
</dbReference>
<dbReference type="Gene3D" id="6.10.340.10">
    <property type="match status" value="1"/>
</dbReference>
<keyword evidence="6" id="KW-1133">Transmembrane helix</keyword>
<dbReference type="InterPro" id="IPR004090">
    <property type="entry name" value="Chemotax_Me-accpt_rcpt"/>
</dbReference>
<keyword evidence="9" id="KW-0675">Receptor</keyword>
<evidence type="ECO:0000259" key="7">
    <source>
        <dbReference type="PROSITE" id="PS50111"/>
    </source>
</evidence>
<gene>
    <name evidence="9" type="primary">tar_4</name>
    <name evidence="9" type="ORF">NIT7321_02581</name>
</gene>
<evidence type="ECO:0000313" key="10">
    <source>
        <dbReference type="Proteomes" id="UP000043764"/>
    </source>
</evidence>
<evidence type="ECO:0000256" key="2">
    <source>
        <dbReference type="ARBA" id="ARBA00022500"/>
    </source>
</evidence>
<dbReference type="STRING" id="481446.NIT7645_03820"/>